<sequence>MNTLPTSFSNFQNYIFRPIYRLPLANQPNKSIATTLRQFLTEYPLLLGLLLLSVGSIVLEELITGQNLFTLLMQRTHSSPIILLLALPLAIIIQEKIFRSILYLTPKRLKGIGILILCIPICYYVHSLNKSANMQAALVVMMSVWIVAVILAVRYLKRPVVFERINQFWQTNFRWIFYGFTFLYATGITVNHLDTLADWKGLLLPILLLSGLLSGFYFGYIRMKYGFWYAVAVHILLIATPLAVEMIRTL</sequence>
<keyword evidence="1" id="KW-0812">Transmembrane</keyword>
<feature type="transmembrane region" description="Helical" evidence="1">
    <location>
        <begin position="202"/>
        <end position="220"/>
    </location>
</feature>
<feature type="transmembrane region" description="Helical" evidence="1">
    <location>
        <begin position="132"/>
        <end position="153"/>
    </location>
</feature>
<organism evidence="2 3">
    <name type="scientific">Spirosoma validum</name>
    <dbReference type="NCBI Taxonomy" id="2771355"/>
    <lineage>
        <taxon>Bacteria</taxon>
        <taxon>Pseudomonadati</taxon>
        <taxon>Bacteroidota</taxon>
        <taxon>Cytophagia</taxon>
        <taxon>Cytophagales</taxon>
        <taxon>Cytophagaceae</taxon>
        <taxon>Spirosoma</taxon>
    </lineage>
</organism>
<gene>
    <name evidence="2" type="ORF">IC230_04185</name>
</gene>
<keyword evidence="3" id="KW-1185">Reference proteome</keyword>
<keyword evidence="1" id="KW-0472">Membrane</keyword>
<protein>
    <recommendedName>
        <fullName evidence="4">CPBP family intramembrane metalloprotease</fullName>
    </recommendedName>
</protein>
<keyword evidence="1" id="KW-1133">Transmembrane helix</keyword>
<evidence type="ECO:0000256" key="1">
    <source>
        <dbReference type="SAM" id="Phobius"/>
    </source>
</evidence>
<evidence type="ECO:0008006" key="4">
    <source>
        <dbReference type="Google" id="ProtNLM"/>
    </source>
</evidence>
<reference evidence="2" key="1">
    <citation type="submission" date="2020-09" db="EMBL/GenBank/DDBJ databases">
        <authorList>
            <person name="Kim M.K."/>
        </authorList>
    </citation>
    <scope>NUCLEOTIDE SEQUENCE</scope>
    <source>
        <strain evidence="2">BT704</strain>
    </source>
</reference>
<feature type="transmembrane region" description="Helical" evidence="1">
    <location>
        <begin position="109"/>
        <end position="126"/>
    </location>
</feature>
<evidence type="ECO:0000313" key="3">
    <source>
        <dbReference type="Proteomes" id="UP000653797"/>
    </source>
</evidence>
<name>A0A927GBX8_9BACT</name>
<proteinExistence type="predicted"/>
<comment type="caution">
    <text evidence="2">The sequence shown here is derived from an EMBL/GenBank/DDBJ whole genome shotgun (WGS) entry which is preliminary data.</text>
</comment>
<dbReference type="EMBL" id="JACXAA010000001">
    <property type="protein sequence ID" value="MBD2752079.1"/>
    <property type="molecule type" value="Genomic_DNA"/>
</dbReference>
<feature type="transmembrane region" description="Helical" evidence="1">
    <location>
        <begin position="40"/>
        <end position="59"/>
    </location>
</feature>
<dbReference type="Proteomes" id="UP000653797">
    <property type="component" value="Unassembled WGS sequence"/>
</dbReference>
<feature type="transmembrane region" description="Helical" evidence="1">
    <location>
        <begin position="227"/>
        <end position="244"/>
    </location>
</feature>
<dbReference type="RefSeq" id="WP_191037695.1">
    <property type="nucleotide sequence ID" value="NZ_JACXAA010000001.1"/>
</dbReference>
<feature type="transmembrane region" description="Helical" evidence="1">
    <location>
        <begin position="79"/>
        <end position="97"/>
    </location>
</feature>
<evidence type="ECO:0000313" key="2">
    <source>
        <dbReference type="EMBL" id="MBD2752079.1"/>
    </source>
</evidence>
<accession>A0A927GBX8</accession>
<feature type="transmembrane region" description="Helical" evidence="1">
    <location>
        <begin position="173"/>
        <end position="190"/>
    </location>
</feature>
<dbReference type="AlphaFoldDB" id="A0A927GBX8"/>